<evidence type="ECO:0000256" key="3">
    <source>
        <dbReference type="ARBA" id="ARBA00022827"/>
    </source>
</evidence>
<evidence type="ECO:0000256" key="2">
    <source>
        <dbReference type="ARBA" id="ARBA00022630"/>
    </source>
</evidence>
<keyword evidence="4" id="KW-0560">Oxidoreductase</keyword>
<evidence type="ECO:0000259" key="6">
    <source>
        <dbReference type="Pfam" id="PF01494"/>
    </source>
</evidence>
<evidence type="ECO:0000256" key="5">
    <source>
        <dbReference type="ARBA" id="ARBA00023033"/>
    </source>
</evidence>
<dbReference type="EMBL" id="PVWQ01000009">
    <property type="protein sequence ID" value="RDW72764.1"/>
    <property type="molecule type" value="Genomic_DNA"/>
</dbReference>
<dbReference type="Proteomes" id="UP000256690">
    <property type="component" value="Unassembled WGS sequence"/>
</dbReference>
<dbReference type="GeneID" id="38118306"/>
<dbReference type="RefSeq" id="XP_026601984.1">
    <property type="nucleotide sequence ID" value="XM_026749952.1"/>
</dbReference>
<dbReference type="SUPFAM" id="SSF51905">
    <property type="entry name" value="FAD/NAD(P)-binding domain"/>
    <property type="match status" value="1"/>
</dbReference>
<dbReference type="GO" id="GO:0071949">
    <property type="term" value="F:FAD binding"/>
    <property type="evidence" value="ECO:0007669"/>
    <property type="project" value="InterPro"/>
</dbReference>
<evidence type="ECO:0000256" key="4">
    <source>
        <dbReference type="ARBA" id="ARBA00023002"/>
    </source>
</evidence>
<dbReference type="PANTHER" id="PTHR47178:SF1">
    <property type="entry name" value="FAD-BINDING DOMAIN-CONTAINING PROTEIN-RELATED"/>
    <property type="match status" value="1"/>
</dbReference>
<dbReference type="InterPro" id="IPR002938">
    <property type="entry name" value="FAD-bd"/>
</dbReference>
<evidence type="ECO:0000313" key="7">
    <source>
        <dbReference type="EMBL" id="RDW72764.1"/>
    </source>
</evidence>
<dbReference type="GO" id="GO:0004497">
    <property type="term" value="F:monooxygenase activity"/>
    <property type="evidence" value="ECO:0007669"/>
    <property type="project" value="UniProtKB-KW"/>
</dbReference>
<keyword evidence="2" id="KW-0285">Flavoprotein</keyword>
<dbReference type="Pfam" id="PF01494">
    <property type="entry name" value="FAD_binding_3"/>
    <property type="match status" value="1"/>
</dbReference>
<proteinExistence type="predicted"/>
<dbReference type="InterPro" id="IPR036188">
    <property type="entry name" value="FAD/NAD-bd_sf"/>
</dbReference>
<keyword evidence="8" id="KW-1185">Reference proteome</keyword>
<feature type="domain" description="FAD-binding" evidence="6">
    <location>
        <begin position="121"/>
        <end position="369"/>
    </location>
</feature>
<keyword evidence="5" id="KW-0503">Monooxygenase</keyword>
<accession>A0A3D8RFW6</accession>
<dbReference type="AlphaFoldDB" id="A0A3D8RFW6"/>
<organism evidence="7 8">
    <name type="scientific">Aspergillus mulundensis</name>
    <dbReference type="NCBI Taxonomy" id="1810919"/>
    <lineage>
        <taxon>Eukaryota</taxon>
        <taxon>Fungi</taxon>
        <taxon>Dikarya</taxon>
        <taxon>Ascomycota</taxon>
        <taxon>Pezizomycotina</taxon>
        <taxon>Eurotiomycetes</taxon>
        <taxon>Eurotiomycetidae</taxon>
        <taxon>Eurotiales</taxon>
        <taxon>Aspergillaceae</taxon>
        <taxon>Aspergillus</taxon>
        <taxon>Aspergillus subgen. Nidulantes</taxon>
    </lineage>
</organism>
<protein>
    <recommendedName>
        <fullName evidence="6">FAD-binding domain-containing protein</fullName>
    </recommendedName>
</protein>
<comment type="caution">
    <text evidence="7">The sequence shown here is derived from an EMBL/GenBank/DDBJ whole genome shotgun (WGS) entry which is preliminary data.</text>
</comment>
<sequence>MEPVLIVGAGIVGLTLGQALKQRNIPFEIYERDLHPDSRGQGWAITLHWALQYIQSLLPEETLQRIQDAQVDPDVARNDNGNFLFINLATGEPKFKIPPSKRWRVNREKMRKALLVGIEEHVHWGKRVDGILIGDDGRPQIAIESGSGEKENIAGKLVVGVEGSRSTVRRFLRPDAFRNAQLPVRFTGVAVDLTDEEAAPLRNMDPLLFQGCHPETGVFFWFSILETPANNQSGLWRVQINLSWPVKTREDEVPEIDEERLVNMKKRVTGFALFLHDAIQRIPDGTPVLEINLADWECLPWNNRDGRVTLASDAAHAMVMYRGEAANHGLLDIFHLVEAIAEIYAGGDQKAAIDRYESEMRERTAPAVRLSRQACMEAHAWDQLNDGCAILSRRKISS</sequence>
<dbReference type="Gene3D" id="3.50.50.60">
    <property type="entry name" value="FAD/NAD(P)-binding domain"/>
    <property type="match status" value="1"/>
</dbReference>
<evidence type="ECO:0000256" key="1">
    <source>
        <dbReference type="ARBA" id="ARBA00001974"/>
    </source>
</evidence>
<gene>
    <name evidence="7" type="ORF">DSM5745_07936</name>
</gene>
<keyword evidence="3" id="KW-0274">FAD</keyword>
<dbReference type="PANTHER" id="PTHR47178">
    <property type="entry name" value="MONOOXYGENASE, FAD-BINDING"/>
    <property type="match status" value="1"/>
</dbReference>
<reference evidence="7 8" key="1">
    <citation type="journal article" date="2018" name="IMA Fungus">
        <title>IMA Genome-F 9: Draft genome sequence of Annulohypoxylon stygium, Aspergillus mulundensis, Berkeleyomyces basicola (syn. Thielaviopsis basicola), Ceratocystis smalleyi, two Cercospora beticola strains, Coleophoma cylindrospora, Fusarium fracticaudum, Phialophora cf. hyalina, and Morchella septimelata.</title>
        <authorList>
            <person name="Wingfield B.D."/>
            <person name="Bills G.F."/>
            <person name="Dong Y."/>
            <person name="Huang W."/>
            <person name="Nel W.J."/>
            <person name="Swalarsk-Parry B.S."/>
            <person name="Vaghefi N."/>
            <person name="Wilken P.M."/>
            <person name="An Z."/>
            <person name="de Beer Z.W."/>
            <person name="De Vos L."/>
            <person name="Chen L."/>
            <person name="Duong T.A."/>
            <person name="Gao Y."/>
            <person name="Hammerbacher A."/>
            <person name="Kikkert J.R."/>
            <person name="Li Y."/>
            <person name="Li H."/>
            <person name="Li K."/>
            <person name="Li Q."/>
            <person name="Liu X."/>
            <person name="Ma X."/>
            <person name="Naidoo K."/>
            <person name="Pethybridge S.J."/>
            <person name="Sun J."/>
            <person name="Steenkamp E.T."/>
            <person name="van der Nest M.A."/>
            <person name="van Wyk S."/>
            <person name="Wingfield M.J."/>
            <person name="Xiong C."/>
            <person name="Yue Q."/>
            <person name="Zhang X."/>
        </authorList>
    </citation>
    <scope>NUCLEOTIDE SEQUENCE [LARGE SCALE GENOMIC DNA]</scope>
    <source>
        <strain evidence="7 8">DSM 5745</strain>
    </source>
</reference>
<dbReference type="STRING" id="1810919.A0A3D8RFW6"/>
<evidence type="ECO:0000313" key="8">
    <source>
        <dbReference type="Proteomes" id="UP000256690"/>
    </source>
</evidence>
<comment type="cofactor">
    <cofactor evidence="1">
        <name>FAD</name>
        <dbReference type="ChEBI" id="CHEBI:57692"/>
    </cofactor>
</comment>
<name>A0A3D8RFW6_9EURO</name>
<dbReference type="PRINTS" id="PR00420">
    <property type="entry name" value="RNGMNOXGNASE"/>
</dbReference>
<dbReference type="OrthoDB" id="47494at2759"/>